<dbReference type="AlphaFoldDB" id="A0A3S7UXF9"/>
<evidence type="ECO:0000313" key="1">
    <source>
        <dbReference type="EMBL" id="AYM53441.1"/>
    </source>
</evidence>
<dbReference type="InterPro" id="IPR008972">
    <property type="entry name" value="Cupredoxin"/>
</dbReference>
<reference evidence="1" key="1">
    <citation type="journal article" date="2018" name="J. Ind. Microbiol. Biotechnol.">
        <title>Genome mining reveals uncommon alkylpyrones as type III PKS products from myxobacteria.</title>
        <authorList>
            <person name="Hug J.J."/>
            <person name="Panter F."/>
            <person name="Krug D."/>
            <person name="Muller R."/>
        </authorList>
    </citation>
    <scope>NUCLEOTIDE SEQUENCE</scope>
    <source>
        <strain evidence="1">MCy9148</strain>
    </source>
</reference>
<dbReference type="EMBL" id="MH908902">
    <property type="protein sequence ID" value="AYM53441.1"/>
    <property type="molecule type" value="Genomic_DNA"/>
</dbReference>
<protein>
    <submittedName>
        <fullName evidence="1">Uncharacterized protein</fullName>
    </submittedName>
</protein>
<name>A0A3S7UXF9_9BACT</name>
<organism evidence="1">
    <name type="scientific">Melittangium lichenicola</name>
    <dbReference type="NCBI Taxonomy" id="45"/>
    <lineage>
        <taxon>Bacteria</taxon>
        <taxon>Pseudomonadati</taxon>
        <taxon>Myxococcota</taxon>
        <taxon>Myxococcia</taxon>
        <taxon>Myxococcales</taxon>
        <taxon>Cystobacterineae</taxon>
        <taxon>Archangiaceae</taxon>
        <taxon>Melittangium</taxon>
    </lineage>
</organism>
<dbReference type="Gene3D" id="2.60.40.420">
    <property type="entry name" value="Cupredoxins - blue copper proteins"/>
    <property type="match status" value="1"/>
</dbReference>
<proteinExistence type="predicted"/>
<accession>A0A3S7UXF9</accession>
<sequence length="102" mass="10755">MAEYTVNIFIDSISPAALTVHPGDSVKFQLKRTDSVTVEFNSSAGTPFILRDFGLDGSSSIAAESSQTVVSSASGVYGFKVVPLDRDPPGTLSGDIDVTPDW</sequence>